<organism evidence="4 5">
    <name type="scientific">Shewanella nanhaiensis</name>
    <dbReference type="NCBI Taxonomy" id="2864872"/>
    <lineage>
        <taxon>Bacteria</taxon>
        <taxon>Pseudomonadati</taxon>
        <taxon>Pseudomonadota</taxon>
        <taxon>Gammaproteobacteria</taxon>
        <taxon>Alteromonadales</taxon>
        <taxon>Shewanellaceae</taxon>
        <taxon>Shewanella</taxon>
    </lineage>
</organism>
<keyword evidence="5" id="KW-1185">Reference proteome</keyword>
<dbReference type="SMART" id="SM00028">
    <property type="entry name" value="TPR"/>
    <property type="match status" value="9"/>
</dbReference>
<dbReference type="Proteomes" id="UP001195963">
    <property type="component" value="Unassembled WGS sequence"/>
</dbReference>
<evidence type="ECO:0000256" key="1">
    <source>
        <dbReference type="ARBA" id="ARBA00022737"/>
    </source>
</evidence>
<keyword evidence="2 3" id="KW-0802">TPR repeat</keyword>
<proteinExistence type="predicted"/>
<sequence>MFYSLLYFFNRALIFPLTILGKLCFKVNYLQPAHKLYQLSLSAIYFDKHKVTEIFILKELSKINFECEEYESVIYYWETIFQLDGKGKLSTIELYKLGWSFYSVAEYDAAIEYFNKSNEESVSFEDKAEYIKSLNALGMTEYAKGNFNESIKFYLKLEKDFPLTKKQDKAQNQINLSASYLALAQFEEAEKHCLIALDIIDSKDDKTDLLIAATHNILGEIYRQTNRFCDAIEQLNIALSIQLEILGEFSLDTAATRNNIGLVNCHLGHYEHAIEQLKTSLKTRLKLLGEQHPEISNSYHNLGATYTEISDDINALQFYQLALESDINILGESHPDVASTRNNIAVILNSCSQFEPALKLTKLALTSDMKNFDEKHPAIARDWATLADIYCSLEMYEDSINYYKKALNSNIASYGEEHISIAQKHNNIANVYNKVKKFDKVIEHLTQSYQIFLNKLGEKHPNTILVSENLHKAIHENLNQLH</sequence>
<dbReference type="PANTHER" id="PTHR45641:SF1">
    <property type="entry name" value="AAA+ ATPASE DOMAIN-CONTAINING PROTEIN"/>
    <property type="match status" value="1"/>
</dbReference>
<dbReference type="Gene3D" id="1.25.40.10">
    <property type="entry name" value="Tetratricopeptide repeat domain"/>
    <property type="match status" value="4"/>
</dbReference>
<evidence type="ECO:0000313" key="5">
    <source>
        <dbReference type="Proteomes" id="UP001195963"/>
    </source>
</evidence>
<reference evidence="4 5" key="1">
    <citation type="submission" date="2021-07" db="EMBL/GenBank/DDBJ databases">
        <title>Shewanella sp. nov, isolated from SCS.</title>
        <authorList>
            <person name="Cao W.R."/>
        </authorList>
    </citation>
    <scope>NUCLEOTIDE SEQUENCE [LARGE SCALE GENOMIC DNA]</scope>
    <source>
        <strain evidence="4 5">NR704-98</strain>
    </source>
</reference>
<feature type="repeat" description="TPR" evidence="3">
    <location>
        <begin position="296"/>
        <end position="329"/>
    </location>
</feature>
<dbReference type="Pfam" id="PF13424">
    <property type="entry name" value="TPR_12"/>
    <property type="match status" value="3"/>
</dbReference>
<dbReference type="RefSeq" id="WP_220109638.1">
    <property type="nucleotide sequence ID" value="NZ_JAHZST010000006.1"/>
</dbReference>
<dbReference type="InterPro" id="IPR019734">
    <property type="entry name" value="TPR_rpt"/>
</dbReference>
<protein>
    <submittedName>
        <fullName evidence="4">Tetratricopeptide repeat protein</fullName>
    </submittedName>
</protein>
<dbReference type="InterPro" id="IPR011990">
    <property type="entry name" value="TPR-like_helical_dom_sf"/>
</dbReference>
<comment type="caution">
    <text evidence="4">The sequence shown here is derived from an EMBL/GenBank/DDBJ whole genome shotgun (WGS) entry which is preliminary data.</text>
</comment>
<evidence type="ECO:0000256" key="2">
    <source>
        <dbReference type="ARBA" id="ARBA00022803"/>
    </source>
</evidence>
<evidence type="ECO:0000313" key="4">
    <source>
        <dbReference type="EMBL" id="MBW8184099.1"/>
    </source>
</evidence>
<dbReference type="PROSITE" id="PS50005">
    <property type="entry name" value="TPR"/>
    <property type="match status" value="1"/>
</dbReference>
<dbReference type="EMBL" id="JAHZST010000006">
    <property type="protein sequence ID" value="MBW8184099.1"/>
    <property type="molecule type" value="Genomic_DNA"/>
</dbReference>
<dbReference type="SUPFAM" id="SSF48452">
    <property type="entry name" value="TPR-like"/>
    <property type="match status" value="3"/>
</dbReference>
<keyword evidence="1" id="KW-0677">Repeat</keyword>
<evidence type="ECO:0000256" key="3">
    <source>
        <dbReference type="PROSITE-ProRule" id="PRU00339"/>
    </source>
</evidence>
<name>A0ABS7E3C4_9GAMM</name>
<gene>
    <name evidence="4" type="ORF">K0625_10470</name>
</gene>
<accession>A0ABS7E3C4</accession>
<dbReference type="PANTHER" id="PTHR45641">
    <property type="entry name" value="TETRATRICOPEPTIDE REPEAT PROTEIN (AFU_ORTHOLOGUE AFUA_6G03870)"/>
    <property type="match status" value="1"/>
</dbReference>